<protein>
    <submittedName>
        <fullName evidence="2">CAZy families GT2 protein</fullName>
    </submittedName>
</protein>
<evidence type="ECO:0000259" key="1">
    <source>
        <dbReference type="Pfam" id="PF00535"/>
    </source>
</evidence>
<feature type="non-terminal residue" evidence="2">
    <location>
        <position position="1"/>
    </location>
</feature>
<evidence type="ECO:0000313" key="2">
    <source>
        <dbReference type="EMBL" id="AIA94125.1"/>
    </source>
</evidence>
<proteinExistence type="predicted"/>
<dbReference type="AlphaFoldDB" id="A0A060CLZ4"/>
<accession>A0A060CLZ4</accession>
<organism evidence="2">
    <name type="scientific">uncultured Geobacter sp</name>
    <dbReference type="NCBI Taxonomy" id="186741"/>
    <lineage>
        <taxon>Bacteria</taxon>
        <taxon>Pseudomonadati</taxon>
        <taxon>Thermodesulfobacteriota</taxon>
        <taxon>Desulfuromonadia</taxon>
        <taxon>Geobacterales</taxon>
        <taxon>Geobacteraceae</taxon>
        <taxon>Geobacter</taxon>
        <taxon>environmental samples</taxon>
    </lineage>
</organism>
<sequence length="139" mass="15872">YYPDKKDITNIESYRGQLDKLMVWDNTLVTDFQYTFVHEDNITVRRTGKNEGIGKPLNEAVRYALQNGYSHLLTMDQDGYFLPGRFEKFIQTIQANSLPDIALFYPEAGTPSSEPSYSIKEIKATITSGSVYPVSIFKQ</sequence>
<dbReference type="Gene3D" id="3.90.550.10">
    <property type="entry name" value="Spore Coat Polysaccharide Biosynthesis Protein SpsA, Chain A"/>
    <property type="match status" value="1"/>
</dbReference>
<dbReference type="InterPro" id="IPR029044">
    <property type="entry name" value="Nucleotide-diphossugar_trans"/>
</dbReference>
<name>A0A060CLZ4_9BACT</name>
<reference evidence="2" key="1">
    <citation type="journal article" date="2013" name="Environ. Microbiol.">
        <title>Seasonally variable intestinal metagenomes of the red palm weevil (Rhynchophorus ferrugineus).</title>
        <authorList>
            <person name="Jia S."/>
            <person name="Zhang X."/>
            <person name="Zhang G."/>
            <person name="Yin A."/>
            <person name="Zhang S."/>
            <person name="Li F."/>
            <person name="Wang L."/>
            <person name="Zhao D."/>
            <person name="Yun Q."/>
            <person name="Tala"/>
            <person name="Wang J."/>
            <person name="Sun G."/>
            <person name="Baabdullah M."/>
            <person name="Yu X."/>
            <person name="Hu S."/>
            <person name="Al-Mssallem I.S."/>
            <person name="Yu J."/>
        </authorList>
    </citation>
    <scope>NUCLEOTIDE SEQUENCE</scope>
</reference>
<dbReference type="Pfam" id="PF00535">
    <property type="entry name" value="Glycos_transf_2"/>
    <property type="match status" value="1"/>
</dbReference>
<dbReference type="InterPro" id="IPR001173">
    <property type="entry name" value="Glyco_trans_2-like"/>
</dbReference>
<dbReference type="SUPFAM" id="SSF53448">
    <property type="entry name" value="Nucleotide-diphospho-sugar transferases"/>
    <property type="match status" value="1"/>
</dbReference>
<feature type="domain" description="Glycosyltransferase 2-like" evidence="1">
    <location>
        <begin position="38"/>
        <end position="97"/>
    </location>
</feature>
<dbReference type="EMBL" id="KF126776">
    <property type="protein sequence ID" value="AIA94125.1"/>
    <property type="molecule type" value="Genomic_DNA"/>
</dbReference>